<dbReference type="InterPro" id="IPR008514">
    <property type="entry name" value="T6SS_Hcp"/>
</dbReference>
<evidence type="ECO:0000256" key="1">
    <source>
        <dbReference type="SAM" id="SignalP"/>
    </source>
</evidence>
<dbReference type="SUPFAM" id="SSF141452">
    <property type="entry name" value="Hcp1-like"/>
    <property type="match status" value="1"/>
</dbReference>
<sequence length="236" mass="24988">MKRFLLPLALGLALLAGPAAAANDLFLKIEGINGESTDKAHLRWIDALSFSWGVSNSYGGVIGGAGSGAGKASFSDLSWMQFVDSSTVPIFFGVASGKVYPKATLDVVHPGEDMSRPFFQMIFDEANLSSLQVSGSSETPVASASLLAQKITMNYWQQDDKGNRKLISAYWDLSKAKGGFSGDPQALTGLLLSGGSIGALADLPIPSAVPEPQTWVLLALGLAILGRRVRWQRTPT</sequence>
<dbReference type="Gene3D" id="2.30.110.20">
    <property type="entry name" value="Hcp1-like"/>
    <property type="match status" value="1"/>
</dbReference>
<protein>
    <submittedName>
        <fullName evidence="3">Type VI secretion system tube protein Hcp</fullName>
    </submittedName>
</protein>
<keyword evidence="1" id="KW-0732">Signal</keyword>
<feature type="signal peptide" evidence="1">
    <location>
        <begin position="1"/>
        <end position="21"/>
    </location>
</feature>
<dbReference type="Proteomes" id="UP001228044">
    <property type="component" value="Unassembled WGS sequence"/>
</dbReference>
<dbReference type="PANTHER" id="PTHR36152:SF1">
    <property type="entry name" value="UBIQUITIN-LIKE DOMAIN-CONTAINING PROTEIN"/>
    <property type="match status" value="1"/>
</dbReference>
<feature type="chain" id="PRO_5047531940" evidence="1">
    <location>
        <begin position="22"/>
        <end position="236"/>
    </location>
</feature>
<reference evidence="3 4" key="1">
    <citation type="submission" date="2023-06" db="EMBL/GenBank/DDBJ databases">
        <title>Pelomonas sp. PFR6 16S ribosomal RNA gene Genome sequencing and assembly.</title>
        <authorList>
            <person name="Woo H."/>
        </authorList>
    </citation>
    <scope>NUCLEOTIDE SEQUENCE [LARGE SCALE GENOMIC DNA]</scope>
    <source>
        <strain evidence="3 4">PFR6</strain>
    </source>
</reference>
<evidence type="ECO:0000259" key="2">
    <source>
        <dbReference type="Pfam" id="PF07589"/>
    </source>
</evidence>
<dbReference type="InterPro" id="IPR036624">
    <property type="entry name" value="Hcp1-lik_sf"/>
</dbReference>
<organism evidence="3 4">
    <name type="scientific">Roseateles violae</name>
    <dbReference type="NCBI Taxonomy" id="3058042"/>
    <lineage>
        <taxon>Bacteria</taxon>
        <taxon>Pseudomonadati</taxon>
        <taxon>Pseudomonadota</taxon>
        <taxon>Betaproteobacteria</taxon>
        <taxon>Burkholderiales</taxon>
        <taxon>Sphaerotilaceae</taxon>
        <taxon>Roseateles</taxon>
    </lineage>
</organism>
<feature type="domain" description="Ice-binding protein C-terminal" evidence="2">
    <location>
        <begin position="208"/>
        <end position="230"/>
    </location>
</feature>
<gene>
    <name evidence="3" type="ORF">QWJ38_13725</name>
</gene>
<dbReference type="Pfam" id="PF05638">
    <property type="entry name" value="T6SS_HCP"/>
    <property type="match status" value="1"/>
</dbReference>
<dbReference type="EMBL" id="JAUHHC010000003">
    <property type="protein sequence ID" value="MDN3921348.1"/>
    <property type="molecule type" value="Genomic_DNA"/>
</dbReference>
<dbReference type="RefSeq" id="WP_290359647.1">
    <property type="nucleotide sequence ID" value="NZ_JAUHHC010000003.1"/>
</dbReference>
<dbReference type="InterPro" id="IPR053165">
    <property type="entry name" value="HSI-I_assembly_Hcp1"/>
</dbReference>
<dbReference type="PANTHER" id="PTHR36152">
    <property type="entry name" value="CYTOPLASMIC PROTEIN-RELATED"/>
    <property type="match status" value="1"/>
</dbReference>
<keyword evidence="4" id="KW-1185">Reference proteome</keyword>
<name>A0ABT8DTM0_9BURK</name>
<dbReference type="NCBIfam" id="TIGR02595">
    <property type="entry name" value="PEP_CTERM"/>
    <property type="match status" value="1"/>
</dbReference>
<dbReference type="Pfam" id="PF07589">
    <property type="entry name" value="PEP-CTERM"/>
    <property type="match status" value="1"/>
</dbReference>
<accession>A0ABT8DTM0</accession>
<evidence type="ECO:0000313" key="4">
    <source>
        <dbReference type="Proteomes" id="UP001228044"/>
    </source>
</evidence>
<dbReference type="InterPro" id="IPR013424">
    <property type="entry name" value="Ice-binding_C"/>
</dbReference>
<evidence type="ECO:0000313" key="3">
    <source>
        <dbReference type="EMBL" id="MDN3921348.1"/>
    </source>
</evidence>
<proteinExistence type="predicted"/>
<comment type="caution">
    <text evidence="3">The sequence shown here is derived from an EMBL/GenBank/DDBJ whole genome shotgun (WGS) entry which is preliminary data.</text>
</comment>